<dbReference type="Pfam" id="PF08281">
    <property type="entry name" value="Sigma70_r4_2"/>
    <property type="match status" value="1"/>
</dbReference>
<gene>
    <name evidence="7" type="ORF">EQG79_24070</name>
</gene>
<dbReference type="InterPro" id="IPR013324">
    <property type="entry name" value="RNA_pol_sigma_r3/r4-like"/>
</dbReference>
<keyword evidence="2" id="KW-0805">Transcription regulation</keyword>
<evidence type="ECO:0000313" key="8">
    <source>
        <dbReference type="Proteomes" id="UP000290407"/>
    </source>
</evidence>
<dbReference type="InterPro" id="IPR007627">
    <property type="entry name" value="RNA_pol_sigma70_r2"/>
</dbReference>
<dbReference type="GO" id="GO:0003677">
    <property type="term" value="F:DNA binding"/>
    <property type="evidence" value="ECO:0007669"/>
    <property type="project" value="InterPro"/>
</dbReference>
<feature type="domain" description="RNA polymerase sigma-70 region 2" evidence="5">
    <location>
        <begin position="30"/>
        <end position="95"/>
    </location>
</feature>
<dbReference type="InterPro" id="IPR014284">
    <property type="entry name" value="RNA_pol_sigma-70_dom"/>
</dbReference>
<name>A0A4Q2UJZ0_9BACT</name>
<evidence type="ECO:0000313" key="7">
    <source>
        <dbReference type="EMBL" id="RYC67780.1"/>
    </source>
</evidence>
<keyword evidence="3" id="KW-0731">Sigma factor</keyword>
<dbReference type="PANTHER" id="PTHR43133:SF46">
    <property type="entry name" value="RNA POLYMERASE SIGMA-70 FACTOR ECF SUBFAMILY"/>
    <property type="match status" value="1"/>
</dbReference>
<evidence type="ECO:0000256" key="3">
    <source>
        <dbReference type="ARBA" id="ARBA00023082"/>
    </source>
</evidence>
<evidence type="ECO:0000259" key="5">
    <source>
        <dbReference type="Pfam" id="PF04542"/>
    </source>
</evidence>
<dbReference type="InterPro" id="IPR013249">
    <property type="entry name" value="RNA_pol_sigma70_r4_t2"/>
</dbReference>
<dbReference type="SUPFAM" id="SSF88946">
    <property type="entry name" value="Sigma2 domain of RNA polymerase sigma factors"/>
    <property type="match status" value="1"/>
</dbReference>
<dbReference type="InterPro" id="IPR013325">
    <property type="entry name" value="RNA_pol_sigma_r2"/>
</dbReference>
<sequence>MLRLIPFFSTETQLIAALRRAEGRAHKVVYERYAGKMLAVCTRYCANRADAEEVMIDGFMRVFEKIDQFREDGSFEGWIRRIMVTESLMFLRKSKQWRQELPLDDVTVEPDYEWADASLNETDLLRMIAQLPDGYRTVFNLYAIEGYSHAEIADTLGISEGTSKSQLSRARMMLQTLVKKAELGASGQAQIRKDTYEKTQRTLGR</sequence>
<dbReference type="SUPFAM" id="SSF88659">
    <property type="entry name" value="Sigma3 and sigma4 domains of RNA polymerase sigma factors"/>
    <property type="match status" value="1"/>
</dbReference>
<organism evidence="7 8">
    <name type="scientific">Spirosoma sordidisoli</name>
    <dbReference type="NCBI Taxonomy" id="2502893"/>
    <lineage>
        <taxon>Bacteria</taxon>
        <taxon>Pseudomonadati</taxon>
        <taxon>Bacteroidota</taxon>
        <taxon>Cytophagia</taxon>
        <taxon>Cytophagales</taxon>
        <taxon>Cytophagaceae</taxon>
        <taxon>Spirosoma</taxon>
    </lineage>
</organism>
<comment type="similarity">
    <text evidence="1">Belongs to the sigma-70 factor family. ECF subfamily.</text>
</comment>
<keyword evidence="4" id="KW-0804">Transcription</keyword>
<dbReference type="AlphaFoldDB" id="A0A4Q2UJZ0"/>
<dbReference type="EMBL" id="SBLB01000007">
    <property type="protein sequence ID" value="RYC67780.1"/>
    <property type="molecule type" value="Genomic_DNA"/>
</dbReference>
<reference evidence="7 8" key="1">
    <citation type="submission" date="2019-01" db="EMBL/GenBank/DDBJ databases">
        <title>Spirosoma flava sp. nov., a propanil-degrading bacterium isolated from herbicide-contaminated soil.</title>
        <authorList>
            <person name="Zhang L."/>
            <person name="Jiang J.-D."/>
        </authorList>
    </citation>
    <scope>NUCLEOTIDE SEQUENCE [LARGE SCALE GENOMIC DNA]</scope>
    <source>
        <strain evidence="7 8">TY50</strain>
    </source>
</reference>
<proteinExistence type="inferred from homology"/>
<dbReference type="GO" id="GO:0006352">
    <property type="term" value="P:DNA-templated transcription initiation"/>
    <property type="evidence" value="ECO:0007669"/>
    <property type="project" value="InterPro"/>
</dbReference>
<dbReference type="PANTHER" id="PTHR43133">
    <property type="entry name" value="RNA POLYMERASE ECF-TYPE SIGMA FACTO"/>
    <property type="match status" value="1"/>
</dbReference>
<dbReference type="NCBIfam" id="TIGR02937">
    <property type="entry name" value="sigma70-ECF"/>
    <property type="match status" value="1"/>
</dbReference>
<dbReference type="Gene3D" id="1.10.10.10">
    <property type="entry name" value="Winged helix-like DNA-binding domain superfamily/Winged helix DNA-binding domain"/>
    <property type="match status" value="1"/>
</dbReference>
<dbReference type="InterPro" id="IPR039425">
    <property type="entry name" value="RNA_pol_sigma-70-like"/>
</dbReference>
<dbReference type="GO" id="GO:0016987">
    <property type="term" value="F:sigma factor activity"/>
    <property type="evidence" value="ECO:0007669"/>
    <property type="project" value="UniProtKB-KW"/>
</dbReference>
<comment type="caution">
    <text evidence="7">The sequence shown here is derived from an EMBL/GenBank/DDBJ whole genome shotgun (WGS) entry which is preliminary data.</text>
</comment>
<accession>A0A4Q2UJZ0</accession>
<dbReference type="Gene3D" id="1.10.1740.10">
    <property type="match status" value="1"/>
</dbReference>
<evidence type="ECO:0000256" key="4">
    <source>
        <dbReference type="ARBA" id="ARBA00023163"/>
    </source>
</evidence>
<protein>
    <submittedName>
        <fullName evidence="7">Sigma-70 family RNA polymerase sigma factor</fullName>
    </submittedName>
</protein>
<dbReference type="RefSeq" id="WP_077922089.1">
    <property type="nucleotide sequence ID" value="NZ_SBLB01000007.1"/>
</dbReference>
<evidence type="ECO:0000256" key="1">
    <source>
        <dbReference type="ARBA" id="ARBA00010641"/>
    </source>
</evidence>
<dbReference type="Pfam" id="PF04542">
    <property type="entry name" value="Sigma70_r2"/>
    <property type="match status" value="1"/>
</dbReference>
<keyword evidence="8" id="KW-1185">Reference proteome</keyword>
<dbReference type="CDD" id="cd06171">
    <property type="entry name" value="Sigma70_r4"/>
    <property type="match status" value="1"/>
</dbReference>
<evidence type="ECO:0000259" key="6">
    <source>
        <dbReference type="Pfam" id="PF08281"/>
    </source>
</evidence>
<evidence type="ECO:0000256" key="2">
    <source>
        <dbReference type="ARBA" id="ARBA00023015"/>
    </source>
</evidence>
<dbReference type="Proteomes" id="UP000290407">
    <property type="component" value="Unassembled WGS sequence"/>
</dbReference>
<dbReference type="InterPro" id="IPR036388">
    <property type="entry name" value="WH-like_DNA-bd_sf"/>
</dbReference>
<feature type="domain" description="RNA polymerase sigma factor 70 region 4 type 2" evidence="6">
    <location>
        <begin position="123"/>
        <end position="174"/>
    </location>
</feature>